<proteinExistence type="predicted"/>
<accession>A0ABW4LVP4</accession>
<sequence>MKKRIAYPLICIAFMIGLLASYSLSEMIGLAEKPDYAKWSRMAVEIVKENYPDADVSDYKYEGRNSISEKKAQDTFLFQVKKDEKAFEVKVVVTFNPEAETLYSLSLEEIN</sequence>
<dbReference type="Gene3D" id="3.10.450.390">
    <property type="entry name" value="Protein of unknown function DUF3889"/>
    <property type="match status" value="1"/>
</dbReference>
<dbReference type="InterPro" id="IPR024987">
    <property type="entry name" value="DUF3889"/>
</dbReference>
<dbReference type="RefSeq" id="WP_377930222.1">
    <property type="nucleotide sequence ID" value="NZ_JBHUEM010000052.1"/>
</dbReference>
<dbReference type="EMBL" id="JBHUEM010000052">
    <property type="protein sequence ID" value="MFD1738996.1"/>
    <property type="molecule type" value="Genomic_DNA"/>
</dbReference>
<name>A0ABW4LVP4_9BACI</name>
<reference evidence="2" key="1">
    <citation type="journal article" date="2019" name="Int. J. Syst. Evol. Microbiol.">
        <title>The Global Catalogue of Microorganisms (GCM) 10K type strain sequencing project: providing services to taxonomists for standard genome sequencing and annotation.</title>
        <authorList>
            <consortium name="The Broad Institute Genomics Platform"/>
            <consortium name="The Broad Institute Genome Sequencing Center for Infectious Disease"/>
            <person name="Wu L."/>
            <person name="Ma J."/>
        </authorList>
    </citation>
    <scope>NUCLEOTIDE SEQUENCE [LARGE SCALE GENOMIC DNA]</scope>
    <source>
        <strain evidence="2">CCUG 49339</strain>
    </source>
</reference>
<organism evidence="1 2">
    <name type="scientific">Bacillus salitolerans</name>
    <dbReference type="NCBI Taxonomy" id="1437434"/>
    <lineage>
        <taxon>Bacteria</taxon>
        <taxon>Bacillati</taxon>
        <taxon>Bacillota</taxon>
        <taxon>Bacilli</taxon>
        <taxon>Bacillales</taxon>
        <taxon>Bacillaceae</taxon>
        <taxon>Bacillus</taxon>
    </lineage>
</organism>
<keyword evidence="2" id="KW-1185">Reference proteome</keyword>
<protein>
    <submittedName>
        <fullName evidence="1">DUF3889 domain-containing protein</fullName>
    </submittedName>
</protein>
<dbReference type="Pfam" id="PF13028">
    <property type="entry name" value="DUF3889"/>
    <property type="match status" value="1"/>
</dbReference>
<evidence type="ECO:0000313" key="1">
    <source>
        <dbReference type="EMBL" id="MFD1738996.1"/>
    </source>
</evidence>
<gene>
    <name evidence="1" type="ORF">ACFSCX_21005</name>
</gene>
<evidence type="ECO:0000313" key="2">
    <source>
        <dbReference type="Proteomes" id="UP001597214"/>
    </source>
</evidence>
<dbReference type="Proteomes" id="UP001597214">
    <property type="component" value="Unassembled WGS sequence"/>
</dbReference>
<comment type="caution">
    <text evidence="1">The sequence shown here is derived from an EMBL/GenBank/DDBJ whole genome shotgun (WGS) entry which is preliminary data.</text>
</comment>